<dbReference type="PANTHER" id="PTHR43792:SF1">
    <property type="entry name" value="N-ACETYLTRANSFERASE DOMAIN-CONTAINING PROTEIN"/>
    <property type="match status" value="1"/>
</dbReference>
<dbReference type="InterPro" id="IPR000182">
    <property type="entry name" value="GNAT_dom"/>
</dbReference>
<organism evidence="2 3">
    <name type="scientific">Sinobacterium caligoides</name>
    <dbReference type="NCBI Taxonomy" id="933926"/>
    <lineage>
        <taxon>Bacteria</taxon>
        <taxon>Pseudomonadati</taxon>
        <taxon>Pseudomonadota</taxon>
        <taxon>Gammaproteobacteria</taxon>
        <taxon>Cellvibrionales</taxon>
        <taxon>Spongiibacteraceae</taxon>
        <taxon>Sinobacterium</taxon>
    </lineage>
</organism>
<dbReference type="AlphaFoldDB" id="A0A3N2DJH4"/>
<dbReference type="GO" id="GO:0016747">
    <property type="term" value="F:acyltransferase activity, transferring groups other than amino-acyl groups"/>
    <property type="evidence" value="ECO:0007669"/>
    <property type="project" value="InterPro"/>
</dbReference>
<evidence type="ECO:0000259" key="1">
    <source>
        <dbReference type="Pfam" id="PF13302"/>
    </source>
</evidence>
<sequence>MITTQRLHIRPICSDDYQHLQELHSDPDVMKFIGQGTTMTPDQVFNHCCSMIGHWAMKGVGSFAIFEQETGDFVGRCGFLYREEWDSLELGTLIAKRHWGKEYAAEATHSVVRWGFEKTGRGHFTGGVMPGNSRCASFIKKIGWVKEMTFSAPEGFDIDIYKITKEAAQENDARLSSRHIGEGA</sequence>
<dbReference type="Proteomes" id="UP000275394">
    <property type="component" value="Unassembled WGS sequence"/>
</dbReference>
<dbReference type="SUPFAM" id="SSF55729">
    <property type="entry name" value="Acyl-CoA N-acyltransferases (Nat)"/>
    <property type="match status" value="1"/>
</dbReference>
<name>A0A3N2DJH4_9GAMM</name>
<dbReference type="InterPro" id="IPR051531">
    <property type="entry name" value="N-acetyltransferase"/>
</dbReference>
<proteinExistence type="predicted"/>
<reference evidence="2 3" key="1">
    <citation type="submission" date="2018-11" db="EMBL/GenBank/DDBJ databases">
        <title>Genomic Encyclopedia of Type Strains, Phase IV (KMG-IV): sequencing the most valuable type-strain genomes for metagenomic binning, comparative biology and taxonomic classification.</title>
        <authorList>
            <person name="Goeker M."/>
        </authorList>
    </citation>
    <scope>NUCLEOTIDE SEQUENCE [LARGE SCALE GENOMIC DNA]</scope>
    <source>
        <strain evidence="2 3">DSM 100316</strain>
    </source>
</reference>
<keyword evidence="2" id="KW-0808">Transferase</keyword>
<dbReference type="OrthoDB" id="9801656at2"/>
<dbReference type="Pfam" id="PF13302">
    <property type="entry name" value="Acetyltransf_3"/>
    <property type="match status" value="1"/>
</dbReference>
<dbReference type="PANTHER" id="PTHR43792">
    <property type="entry name" value="GNAT FAMILY, PUTATIVE (AFU_ORTHOLOGUE AFUA_3G00765)-RELATED-RELATED"/>
    <property type="match status" value="1"/>
</dbReference>
<dbReference type="Gene3D" id="3.40.630.30">
    <property type="match status" value="1"/>
</dbReference>
<feature type="domain" description="N-acetyltransferase" evidence="1">
    <location>
        <begin position="6"/>
        <end position="144"/>
    </location>
</feature>
<accession>A0A3N2DJH4</accession>
<dbReference type="InterPro" id="IPR016181">
    <property type="entry name" value="Acyl_CoA_acyltransferase"/>
</dbReference>
<protein>
    <submittedName>
        <fullName evidence="2">RimJ/RimL family protein N-acetyltransferase</fullName>
    </submittedName>
</protein>
<keyword evidence="3" id="KW-1185">Reference proteome</keyword>
<comment type="caution">
    <text evidence="2">The sequence shown here is derived from an EMBL/GenBank/DDBJ whole genome shotgun (WGS) entry which is preliminary data.</text>
</comment>
<gene>
    <name evidence="2" type="ORF">EDC56_2571</name>
</gene>
<dbReference type="EMBL" id="RKHR01000005">
    <property type="protein sequence ID" value="ROR99936.1"/>
    <property type="molecule type" value="Genomic_DNA"/>
</dbReference>
<dbReference type="RefSeq" id="WP_123712939.1">
    <property type="nucleotide sequence ID" value="NZ_RKHR01000005.1"/>
</dbReference>
<evidence type="ECO:0000313" key="3">
    <source>
        <dbReference type="Proteomes" id="UP000275394"/>
    </source>
</evidence>
<evidence type="ECO:0000313" key="2">
    <source>
        <dbReference type="EMBL" id="ROR99936.1"/>
    </source>
</evidence>